<evidence type="ECO:0000256" key="4">
    <source>
        <dbReference type="ARBA" id="ARBA00022737"/>
    </source>
</evidence>
<evidence type="ECO:0000313" key="10">
    <source>
        <dbReference type="Proteomes" id="UP001162162"/>
    </source>
</evidence>
<dbReference type="PROSITE" id="PS51873">
    <property type="entry name" value="TRIAD"/>
    <property type="match status" value="1"/>
</dbReference>
<evidence type="ECO:0000313" key="9">
    <source>
        <dbReference type="EMBL" id="KAJ8956992.1"/>
    </source>
</evidence>
<accession>A0AAV8YZJ0</accession>
<dbReference type="Pfam" id="PF26200">
    <property type="entry name" value="Rcat_RNF216"/>
    <property type="match status" value="1"/>
</dbReference>
<keyword evidence="5" id="KW-0863">Zinc-finger</keyword>
<gene>
    <name evidence="9" type="ORF">NQ318_012157</name>
</gene>
<dbReference type="Proteomes" id="UP001162162">
    <property type="component" value="Unassembled WGS sequence"/>
</dbReference>
<organism evidence="9 10">
    <name type="scientific">Aromia moschata</name>
    <dbReference type="NCBI Taxonomy" id="1265417"/>
    <lineage>
        <taxon>Eukaryota</taxon>
        <taxon>Metazoa</taxon>
        <taxon>Ecdysozoa</taxon>
        <taxon>Arthropoda</taxon>
        <taxon>Hexapoda</taxon>
        <taxon>Insecta</taxon>
        <taxon>Pterygota</taxon>
        <taxon>Neoptera</taxon>
        <taxon>Endopterygota</taxon>
        <taxon>Coleoptera</taxon>
        <taxon>Polyphaga</taxon>
        <taxon>Cucujiformia</taxon>
        <taxon>Chrysomeloidea</taxon>
        <taxon>Cerambycidae</taxon>
        <taxon>Cerambycinae</taxon>
        <taxon>Callichromatini</taxon>
        <taxon>Aromia</taxon>
    </lineage>
</organism>
<keyword evidence="10" id="KW-1185">Reference proteome</keyword>
<dbReference type="EMBL" id="JAPWTK010000026">
    <property type="protein sequence ID" value="KAJ8956992.1"/>
    <property type="molecule type" value="Genomic_DNA"/>
</dbReference>
<dbReference type="GO" id="GO:0016740">
    <property type="term" value="F:transferase activity"/>
    <property type="evidence" value="ECO:0007669"/>
    <property type="project" value="UniProtKB-KW"/>
</dbReference>
<dbReference type="CDD" id="cd20339">
    <property type="entry name" value="BRcat_RBR_RNF216"/>
    <property type="match status" value="1"/>
</dbReference>
<name>A0AAV8YZJ0_9CUCU</name>
<evidence type="ECO:0000259" key="8">
    <source>
        <dbReference type="PROSITE" id="PS51873"/>
    </source>
</evidence>
<protein>
    <recommendedName>
        <fullName evidence="8">RING-type domain-containing protein</fullName>
    </recommendedName>
</protein>
<sequence length="578" mass="67482">MEDQHIIEDPVTILKDIFPGTSLQIINDVIHLVNEGNPHDTFYGRLENMINLLSGDGAWGGPMPEVIVNNVPSVNDALLTQHFDNLKIIFPDANPDYLWQFCKDRKATFNFEDALEELSREGYNKIEIDPLTIWEELKEALPEADPSYLRSQAEMLAPLPPQEIDNFLQNAIEKGYPSLKDYLTRKNEQDELALYKDQFTVERYLEVVPNPVDRYTSPQRQKALDGNADENDKQYALIFLYNNYGFIRKKYIDQLWRWKKMDLVEVCDRLDRMHKCMRRPRLPEYGVDTKNIALLQEIAYLQNKKLIKRYLKLKDDQYRFAKEEARKYNLFEECQCCFDEELIPEECYFCMKGCVFCKDCVKTGVENIIGRAEYRFPCFATCDSEFSIQTLQMVLPRKMFDRVVQKIASEEIKRANMEGLATCPFCDFAMILPQNERIFKCINQDCLVESCRECRHKSHVPLRCDEVEYDEDIRKRTYIENQMTEALTRTCYNCHKKFIKSSGCNKMACNCGAKMCYLCGAAINDYSHFGNNRCPLFSNDAEVDLRRVVEGGQKAKKEVGDVKVKFDPTNNIEKFFNV</sequence>
<evidence type="ECO:0000256" key="3">
    <source>
        <dbReference type="ARBA" id="ARBA00022723"/>
    </source>
</evidence>
<feature type="domain" description="RING-type" evidence="8">
    <location>
        <begin position="330"/>
        <end position="540"/>
    </location>
</feature>
<dbReference type="InterPro" id="IPR044066">
    <property type="entry name" value="TRIAD_supradom"/>
</dbReference>
<dbReference type="AlphaFoldDB" id="A0AAV8YZJ0"/>
<proteinExistence type="predicted"/>
<keyword evidence="3" id="KW-0479">Metal-binding</keyword>
<dbReference type="PANTHER" id="PTHR22770:SF47">
    <property type="entry name" value="E3 UBIQUITIN-PROTEIN LIGASE RNF216"/>
    <property type="match status" value="1"/>
</dbReference>
<keyword evidence="6" id="KW-0833">Ubl conjugation pathway</keyword>
<keyword evidence="4" id="KW-0677">Repeat</keyword>
<keyword evidence="2" id="KW-0808">Transferase</keyword>
<evidence type="ECO:0000256" key="2">
    <source>
        <dbReference type="ARBA" id="ARBA00022679"/>
    </source>
</evidence>
<reference evidence="9" key="1">
    <citation type="journal article" date="2023" name="Insect Mol. Biol.">
        <title>Genome sequencing provides insights into the evolution of gene families encoding plant cell wall-degrading enzymes in longhorned beetles.</title>
        <authorList>
            <person name="Shin N.R."/>
            <person name="Okamura Y."/>
            <person name="Kirsch R."/>
            <person name="Pauchet Y."/>
        </authorList>
    </citation>
    <scope>NUCLEOTIDE SEQUENCE</scope>
    <source>
        <strain evidence="9">AMC_N1</strain>
    </source>
</reference>
<comment type="caution">
    <text evidence="9">The sequence shown here is derived from an EMBL/GenBank/DDBJ whole genome shotgun (WGS) entry which is preliminary data.</text>
</comment>
<dbReference type="Gene3D" id="1.20.120.1750">
    <property type="match status" value="1"/>
</dbReference>
<dbReference type="GO" id="GO:0008270">
    <property type="term" value="F:zinc ion binding"/>
    <property type="evidence" value="ECO:0007669"/>
    <property type="project" value="UniProtKB-KW"/>
</dbReference>
<dbReference type="InterPro" id="IPR047545">
    <property type="entry name" value="BRcat_RBR_RNF216"/>
</dbReference>
<evidence type="ECO:0000256" key="7">
    <source>
        <dbReference type="ARBA" id="ARBA00022833"/>
    </source>
</evidence>
<comment type="pathway">
    <text evidence="1">Protein modification; protein ubiquitination.</text>
</comment>
<evidence type="ECO:0000256" key="1">
    <source>
        <dbReference type="ARBA" id="ARBA00004906"/>
    </source>
</evidence>
<dbReference type="SUPFAM" id="SSF57850">
    <property type="entry name" value="RING/U-box"/>
    <property type="match status" value="1"/>
</dbReference>
<keyword evidence="7" id="KW-0862">Zinc</keyword>
<evidence type="ECO:0000256" key="5">
    <source>
        <dbReference type="ARBA" id="ARBA00022771"/>
    </source>
</evidence>
<dbReference type="CDD" id="cd20353">
    <property type="entry name" value="Rcat_RBR_RNF216"/>
    <property type="match status" value="1"/>
</dbReference>
<dbReference type="PANTHER" id="PTHR22770">
    <property type="entry name" value="UBIQUITIN CONJUGATING ENZYME 7 INTERACTING PROTEIN-RELATED"/>
    <property type="match status" value="1"/>
</dbReference>
<dbReference type="InterPro" id="IPR051628">
    <property type="entry name" value="LUBAC_E3_Ligases"/>
</dbReference>
<evidence type="ECO:0000256" key="6">
    <source>
        <dbReference type="ARBA" id="ARBA00022786"/>
    </source>
</evidence>
<dbReference type="InterPro" id="IPR047546">
    <property type="entry name" value="Rcat_RBR_RNF216"/>
</dbReference>